<reference evidence="1 2" key="1">
    <citation type="journal article" date="2021" name="Int. J. Syst. Evol. Microbiol.">
        <title>Amazonocrinis nigriterrae gen. nov., sp. nov., Atlanticothrix silvestris gen. nov., sp. nov. and Dendronalium phyllosphericum gen. nov., sp. nov., nostocacean cyanobacteria from Brazilian environments.</title>
        <authorList>
            <person name="Alvarenga D.O."/>
            <person name="Andreote A.P.D."/>
            <person name="Branco L.H.Z."/>
            <person name="Delbaje E."/>
            <person name="Cruz R.B."/>
            <person name="Varani A.M."/>
            <person name="Fiore M.F."/>
        </authorList>
    </citation>
    <scope>NUCLEOTIDE SEQUENCE [LARGE SCALE GENOMIC DNA]</scope>
    <source>
        <strain evidence="1 2">CENA67</strain>
    </source>
</reference>
<comment type="caution">
    <text evidence="1">The sequence shown here is derived from an EMBL/GenBank/DDBJ whole genome shotgun (WGS) entry which is preliminary data.</text>
</comment>
<protein>
    <submittedName>
        <fullName evidence="1">Uncharacterized protein</fullName>
    </submittedName>
</protein>
<dbReference type="RefSeq" id="WP_198128301.1">
    <property type="nucleotide sequence ID" value="NZ_JAECZC010000099.1"/>
</dbReference>
<dbReference type="Proteomes" id="UP000632766">
    <property type="component" value="Unassembled WGS sequence"/>
</dbReference>
<proteinExistence type="predicted"/>
<dbReference type="EMBL" id="JAECZC010000099">
    <property type="protein sequence ID" value="MBH8566552.1"/>
    <property type="molecule type" value="Genomic_DNA"/>
</dbReference>
<sequence>MIFSKNSQQKSSLKIFYTNTTWSKIYSSDLCLMKSHKSTSFEVIFQIQGLVRKLIQVANIKRVRAIALRFPDLHNIDFELQLQPEIELSHEVWDQVQDIVIECEWKLRDDSGEKWYFHAEVVSKLSPLQDTSKVIVDFHIQQRAEVTMRTWSSPPLKLVEPELPLPKL</sequence>
<keyword evidence="2" id="KW-1185">Reference proteome</keyword>
<evidence type="ECO:0000313" key="1">
    <source>
        <dbReference type="EMBL" id="MBH8566552.1"/>
    </source>
</evidence>
<organism evidence="1 2">
    <name type="scientific">Amazonocrinis nigriterrae CENA67</name>
    <dbReference type="NCBI Taxonomy" id="2794033"/>
    <lineage>
        <taxon>Bacteria</taxon>
        <taxon>Bacillati</taxon>
        <taxon>Cyanobacteriota</taxon>
        <taxon>Cyanophyceae</taxon>
        <taxon>Nostocales</taxon>
        <taxon>Nostocaceae</taxon>
        <taxon>Amazonocrinis</taxon>
        <taxon>Amazonocrinis nigriterrae</taxon>
    </lineage>
</organism>
<name>A0A8J7HZY6_9NOST</name>
<accession>A0A8J7HZY6</accession>
<evidence type="ECO:0000313" key="2">
    <source>
        <dbReference type="Proteomes" id="UP000632766"/>
    </source>
</evidence>
<gene>
    <name evidence="1" type="ORF">I8748_31115</name>
</gene>
<dbReference type="AlphaFoldDB" id="A0A8J7HZY6"/>